<dbReference type="InterPro" id="IPR050235">
    <property type="entry name" value="CK1_Ser-Thr_kinase"/>
</dbReference>
<dbReference type="PROSITE" id="PS50235">
    <property type="entry name" value="USP_3"/>
    <property type="match status" value="1"/>
</dbReference>
<keyword evidence="7" id="KW-1185">Reference proteome</keyword>
<keyword evidence="1" id="KW-0645">Protease</keyword>
<keyword evidence="1" id="KW-0788">Thiol protease</keyword>
<dbReference type="SUPFAM" id="SSF56112">
    <property type="entry name" value="Protein kinase-like (PK-like)"/>
    <property type="match status" value="1"/>
</dbReference>
<dbReference type="GO" id="GO:0005524">
    <property type="term" value="F:ATP binding"/>
    <property type="evidence" value="ECO:0007669"/>
    <property type="project" value="InterPro"/>
</dbReference>
<keyword evidence="1" id="KW-0833">Ubl conjugation pathway</keyword>
<dbReference type="Proteomes" id="UP001177023">
    <property type="component" value="Unassembled WGS sequence"/>
</dbReference>
<dbReference type="GO" id="GO:0004672">
    <property type="term" value="F:protein kinase activity"/>
    <property type="evidence" value="ECO:0007669"/>
    <property type="project" value="InterPro"/>
</dbReference>
<dbReference type="InterPro" id="IPR028889">
    <property type="entry name" value="USP"/>
</dbReference>
<accession>A0AA36C959</accession>
<dbReference type="GO" id="GO:0006508">
    <property type="term" value="P:proteolysis"/>
    <property type="evidence" value="ECO:0007669"/>
    <property type="project" value="UniProtKB-KW"/>
</dbReference>
<feature type="domain" description="USP" evidence="5">
    <location>
        <begin position="41"/>
        <end position="407"/>
    </location>
</feature>
<proteinExistence type="inferred from homology"/>
<dbReference type="InterPro" id="IPR018200">
    <property type="entry name" value="USP_CS"/>
</dbReference>
<feature type="compositionally biased region" description="Low complexity" evidence="2">
    <location>
        <begin position="321"/>
        <end position="340"/>
    </location>
</feature>
<feature type="compositionally biased region" description="Polar residues" evidence="2">
    <location>
        <begin position="459"/>
        <end position="472"/>
    </location>
</feature>
<dbReference type="PROSITE" id="PS50011">
    <property type="entry name" value="PROTEIN_KINASE_DOM"/>
    <property type="match status" value="1"/>
</dbReference>
<dbReference type="EMBL" id="CATQJA010000901">
    <property type="protein sequence ID" value="CAJ0564693.1"/>
    <property type="molecule type" value="Genomic_DNA"/>
</dbReference>
<dbReference type="GO" id="GO:0004843">
    <property type="term" value="F:cysteine-type deubiquitinase activity"/>
    <property type="evidence" value="ECO:0007669"/>
    <property type="project" value="UniProtKB-UniRule"/>
</dbReference>
<dbReference type="PROSITE" id="PS00972">
    <property type="entry name" value="USP_1"/>
    <property type="match status" value="1"/>
</dbReference>
<keyword evidence="3" id="KW-0472">Membrane</keyword>
<feature type="region of interest" description="Disordered" evidence="2">
    <location>
        <begin position="314"/>
        <end position="342"/>
    </location>
</feature>
<dbReference type="PROSITE" id="PS00973">
    <property type="entry name" value="USP_2"/>
    <property type="match status" value="1"/>
</dbReference>
<name>A0AA36C959_9BILA</name>
<dbReference type="Pfam" id="PF00443">
    <property type="entry name" value="UCH"/>
    <property type="match status" value="1"/>
</dbReference>
<evidence type="ECO:0000256" key="1">
    <source>
        <dbReference type="RuleBase" id="RU366025"/>
    </source>
</evidence>
<protein>
    <recommendedName>
        <fullName evidence="1">Ubiquitin carboxyl-terminal hydrolase</fullName>
        <ecNumber evidence="1">3.4.19.12</ecNumber>
    </recommendedName>
</protein>
<keyword evidence="3" id="KW-1133">Transmembrane helix</keyword>
<comment type="catalytic activity">
    <reaction evidence="1">
        <text>Thiol-dependent hydrolysis of ester, thioester, amide, peptide and isopeptide bonds formed by the C-terminal Gly of ubiquitin (a 76-residue protein attached to proteins as an intracellular targeting signal).</text>
        <dbReference type="EC" id="3.4.19.12"/>
    </reaction>
</comment>
<feature type="compositionally biased region" description="Acidic residues" evidence="2">
    <location>
        <begin position="814"/>
        <end position="825"/>
    </location>
</feature>
<dbReference type="Gene3D" id="1.10.510.10">
    <property type="entry name" value="Transferase(Phosphotransferase) domain 1"/>
    <property type="match status" value="1"/>
</dbReference>
<dbReference type="GO" id="GO:0016579">
    <property type="term" value="P:protein deubiquitination"/>
    <property type="evidence" value="ECO:0007669"/>
    <property type="project" value="InterPro"/>
</dbReference>
<feature type="region of interest" description="Disordered" evidence="2">
    <location>
        <begin position="802"/>
        <end position="855"/>
    </location>
</feature>
<dbReference type="Gene3D" id="3.90.70.10">
    <property type="entry name" value="Cysteine proteinases"/>
    <property type="match status" value="1"/>
</dbReference>
<dbReference type="Pfam" id="PF00069">
    <property type="entry name" value="Pkinase"/>
    <property type="match status" value="1"/>
</dbReference>
<evidence type="ECO:0000259" key="5">
    <source>
        <dbReference type="PROSITE" id="PS50235"/>
    </source>
</evidence>
<dbReference type="InterPro" id="IPR000719">
    <property type="entry name" value="Prot_kinase_dom"/>
</dbReference>
<keyword evidence="3" id="KW-0812">Transmembrane</keyword>
<dbReference type="SMART" id="SM00220">
    <property type="entry name" value="S_TKc"/>
    <property type="match status" value="1"/>
</dbReference>
<evidence type="ECO:0000313" key="7">
    <source>
        <dbReference type="Proteomes" id="UP001177023"/>
    </source>
</evidence>
<reference evidence="6" key="1">
    <citation type="submission" date="2023-06" db="EMBL/GenBank/DDBJ databases">
        <authorList>
            <person name="Delattre M."/>
        </authorList>
    </citation>
    <scope>NUCLEOTIDE SEQUENCE</scope>
    <source>
        <strain evidence="6">AF72</strain>
    </source>
</reference>
<dbReference type="AlphaFoldDB" id="A0AA36C959"/>
<dbReference type="PANTHER" id="PTHR11909">
    <property type="entry name" value="CASEIN KINASE-RELATED"/>
    <property type="match status" value="1"/>
</dbReference>
<gene>
    <name evidence="6" type="ORF">MSPICULIGERA_LOCUS3366</name>
</gene>
<evidence type="ECO:0000259" key="4">
    <source>
        <dbReference type="PROSITE" id="PS50011"/>
    </source>
</evidence>
<feature type="transmembrane region" description="Helical" evidence="3">
    <location>
        <begin position="6"/>
        <end position="27"/>
    </location>
</feature>
<dbReference type="SUPFAM" id="SSF54001">
    <property type="entry name" value="Cysteine proteinases"/>
    <property type="match status" value="1"/>
</dbReference>
<comment type="caution">
    <text evidence="6">The sequence shown here is derived from an EMBL/GenBank/DDBJ whole genome shotgun (WGS) entry which is preliminary data.</text>
</comment>
<evidence type="ECO:0000256" key="3">
    <source>
        <dbReference type="SAM" id="Phobius"/>
    </source>
</evidence>
<feature type="compositionally biased region" description="Polar residues" evidence="2">
    <location>
        <begin position="829"/>
        <end position="839"/>
    </location>
</feature>
<evidence type="ECO:0000313" key="6">
    <source>
        <dbReference type="EMBL" id="CAJ0564693.1"/>
    </source>
</evidence>
<dbReference type="InterPro" id="IPR038765">
    <property type="entry name" value="Papain-like_cys_pep_sf"/>
</dbReference>
<feature type="compositionally biased region" description="Basic and acidic residues" evidence="2">
    <location>
        <begin position="432"/>
        <end position="451"/>
    </location>
</feature>
<feature type="compositionally biased region" description="Basic and acidic residues" evidence="2">
    <location>
        <begin position="473"/>
        <end position="484"/>
    </location>
</feature>
<evidence type="ECO:0000256" key="2">
    <source>
        <dbReference type="SAM" id="MobiDB-lite"/>
    </source>
</evidence>
<organism evidence="6 7">
    <name type="scientific">Mesorhabditis spiculigera</name>
    <dbReference type="NCBI Taxonomy" id="96644"/>
    <lineage>
        <taxon>Eukaryota</taxon>
        <taxon>Metazoa</taxon>
        <taxon>Ecdysozoa</taxon>
        <taxon>Nematoda</taxon>
        <taxon>Chromadorea</taxon>
        <taxon>Rhabditida</taxon>
        <taxon>Rhabditina</taxon>
        <taxon>Rhabditomorpha</taxon>
        <taxon>Rhabditoidea</taxon>
        <taxon>Rhabditidae</taxon>
        <taxon>Mesorhabditinae</taxon>
        <taxon>Mesorhabditis</taxon>
    </lineage>
</organism>
<dbReference type="EC" id="3.4.19.12" evidence="1"/>
<feature type="non-terminal residue" evidence="6">
    <location>
        <position position="1"/>
    </location>
</feature>
<dbReference type="InterPro" id="IPR001394">
    <property type="entry name" value="Peptidase_C19_UCH"/>
</dbReference>
<sequence>MLPPPPQLLPVYLFGGSLAVAVAYLFLTTTPGKKKFTTSIPGLENNGQVCYVNALLQGLASLPSFLEWLKKEEIFEQMSKRTFFNDLREVFVYLTDPEISSTSAGALINSMQVLTNTMDMAGQQDVHELFNFILHLFNDEMTRNSEHSLYEGIRVFDPATDEVERLVRKPTSTEMLFVGHENDDTAHKLKDPLSPPCYGIMHLKLQCIGRNCSFKKQTQEEFSAICVSGARYFDGKLVTVEAMLRKYFAPEFRNGAACNMCKQPNGLIASQGITLFPDALLIRIERIVYEYGSLGKWDKHVAFGATLRTEDFQPDHVRKGSATSTAASTSSEPSEKVSSPQPFKKAAGKLYQLTAVTEHRGTPNFGHYVTYRKHKDHWFYANDKQVQRVSFADVQRAEAYMLYYELSSKKLNRKHFLLSKFFPRKSAKVNSEKLDTSREKAKEKEKEKEQDNAIWTKRLATTSMLEQPPSSQERQRKDKVARGDKFERMKLKKDTLIDNGNIALFIYWAPAVSAMSTRFGTLDFPEFAMKTEMNGIDNPDFMRLSIELEVLTACSAVKDPGRRLRFVPLIDKGKVKQFKYIIMGLVALSLDDLRRKCTGGNFSPSTALQATMQTMQSIWDLHDIGFIHRDIKPGNFACGIGNYQSLIYILDFGISRRFRQRPSGETKDRFWCKFIGTVRFASRNCHSNMEQSRKDDLESWIYMAVELFDLSALPWRNITTDRQRVKQLKCQFFQLTCPPRVFAAFPSEFSRIIQYVDKLQYSDGELKRIAVERKINVALPLDWAGKLTDKLLASRASPVEPTPLAIRPQKTQVDIEETSDEDEDPFANKLNNRRMQSVPRSGKPESKVSQGRAHT</sequence>
<dbReference type="InterPro" id="IPR011009">
    <property type="entry name" value="Kinase-like_dom_sf"/>
</dbReference>
<comment type="similarity">
    <text evidence="1">Belongs to the peptidase C19 family.</text>
</comment>
<feature type="domain" description="Protein kinase" evidence="4">
    <location>
        <begin position="474"/>
        <end position="784"/>
    </location>
</feature>
<keyword evidence="1" id="KW-0378">Hydrolase</keyword>
<feature type="region of interest" description="Disordered" evidence="2">
    <location>
        <begin position="432"/>
        <end position="484"/>
    </location>
</feature>